<dbReference type="AlphaFoldDB" id="A0A0G0LRZ5"/>
<evidence type="ECO:0000313" key="1">
    <source>
        <dbReference type="EMBL" id="KKQ90740.1"/>
    </source>
</evidence>
<dbReference type="Proteomes" id="UP000034706">
    <property type="component" value="Unassembled WGS sequence"/>
</dbReference>
<reference evidence="1 2" key="1">
    <citation type="journal article" date="2015" name="Nature">
        <title>rRNA introns, odd ribosomes, and small enigmatic genomes across a large radiation of phyla.</title>
        <authorList>
            <person name="Brown C.T."/>
            <person name="Hug L.A."/>
            <person name="Thomas B.C."/>
            <person name="Sharon I."/>
            <person name="Castelle C.J."/>
            <person name="Singh A."/>
            <person name="Wilkins M.J."/>
            <person name="Williams K.H."/>
            <person name="Banfield J.F."/>
        </authorList>
    </citation>
    <scope>NUCLEOTIDE SEQUENCE [LARGE SCALE GENOMIC DNA]</scope>
</reference>
<evidence type="ECO:0000313" key="2">
    <source>
        <dbReference type="Proteomes" id="UP000034706"/>
    </source>
</evidence>
<accession>A0A0G0LRZ5</accession>
<sequence length="137" mass="16422">MPYYLSYLMGAKKIEDKELEDLDIKIENKDSDGDRSIKIPEEKLSQYIELVKNKLTEGFWNEIIGEKEIIFLFKFKDGNIKEYELSPENEQEIDKLCAEFNNEPPEKTANVYKYISENKFYHDFMMKHYADMINRQL</sequence>
<name>A0A0G0LRZ5_9BACT</name>
<gene>
    <name evidence="1" type="ORF">UT16_C0031G0001</name>
</gene>
<protein>
    <submittedName>
        <fullName evidence="1">Uncharacterized protein</fullName>
    </submittedName>
</protein>
<organism evidence="1 2">
    <name type="scientific">Candidatus Azambacteria bacterium GW2011_GWA2_39_10</name>
    <dbReference type="NCBI Taxonomy" id="1618611"/>
    <lineage>
        <taxon>Bacteria</taxon>
        <taxon>Candidatus Azamiibacteriota</taxon>
    </lineage>
</organism>
<comment type="caution">
    <text evidence="1">The sequence shown here is derived from an EMBL/GenBank/DDBJ whole genome shotgun (WGS) entry which is preliminary data.</text>
</comment>
<proteinExistence type="predicted"/>
<dbReference type="EMBL" id="LBVT01000031">
    <property type="protein sequence ID" value="KKQ90740.1"/>
    <property type="molecule type" value="Genomic_DNA"/>
</dbReference>